<comment type="caution">
    <text evidence="1">The sequence shown here is derived from an EMBL/GenBank/DDBJ whole genome shotgun (WGS) entry which is preliminary data.</text>
</comment>
<dbReference type="Proteomes" id="UP000070133">
    <property type="component" value="Unassembled WGS sequence"/>
</dbReference>
<gene>
    <name evidence="1" type="ORF">AC578_7494</name>
</gene>
<protein>
    <recommendedName>
        <fullName evidence="3">Calcofluor white hypersensitive protein</fullName>
    </recommendedName>
</protein>
<reference evidence="1 2" key="1">
    <citation type="submission" date="2015-07" db="EMBL/GenBank/DDBJ databases">
        <title>Comparative genomics of the Sigatoka disease complex on banana suggests a link between parallel evolutionary changes in Pseudocercospora fijiensis and Pseudocercospora eumusae and increased virulence on the banana host.</title>
        <authorList>
            <person name="Chang T.-C."/>
            <person name="Salvucci A."/>
            <person name="Crous P.W."/>
            <person name="Stergiopoulos I."/>
        </authorList>
    </citation>
    <scope>NUCLEOTIDE SEQUENCE [LARGE SCALE GENOMIC DNA]</scope>
    <source>
        <strain evidence="1 2">CBS 114824</strain>
    </source>
</reference>
<keyword evidence="2" id="KW-1185">Reference proteome</keyword>
<evidence type="ECO:0000313" key="1">
    <source>
        <dbReference type="EMBL" id="KXS94549.1"/>
    </source>
</evidence>
<dbReference type="OrthoDB" id="5355126at2759"/>
<dbReference type="EMBL" id="LFZN01000280">
    <property type="protein sequence ID" value="KXS94549.1"/>
    <property type="molecule type" value="Genomic_DNA"/>
</dbReference>
<name>A0A139GWK3_9PEZI</name>
<accession>A0A139GWK3</accession>
<sequence>MSKRVVTFGGAALVAGAGYYFYQAGGDPKVAQKKAEADAAKISNEVKSNLPGSGKEVKKDAEAYGQEAQSKVNQLYKDAKNEASKVDDKLEAYRKDAAAQLNSAAKDASTSANKAIDKFDKSVTEGAEKAKSGISSWFGGSK</sequence>
<dbReference type="AlphaFoldDB" id="A0A139GWK3"/>
<organism evidence="1 2">
    <name type="scientific">Pseudocercospora eumusae</name>
    <dbReference type="NCBI Taxonomy" id="321146"/>
    <lineage>
        <taxon>Eukaryota</taxon>
        <taxon>Fungi</taxon>
        <taxon>Dikarya</taxon>
        <taxon>Ascomycota</taxon>
        <taxon>Pezizomycotina</taxon>
        <taxon>Dothideomycetes</taxon>
        <taxon>Dothideomycetidae</taxon>
        <taxon>Mycosphaerellales</taxon>
        <taxon>Mycosphaerellaceae</taxon>
        <taxon>Pseudocercospora</taxon>
    </lineage>
</organism>
<proteinExistence type="predicted"/>
<evidence type="ECO:0008006" key="3">
    <source>
        <dbReference type="Google" id="ProtNLM"/>
    </source>
</evidence>
<evidence type="ECO:0000313" key="2">
    <source>
        <dbReference type="Proteomes" id="UP000070133"/>
    </source>
</evidence>
<dbReference type="Gene3D" id="1.20.120.20">
    <property type="entry name" value="Apolipoprotein"/>
    <property type="match status" value="1"/>
</dbReference>